<dbReference type="GO" id="GO:0008138">
    <property type="term" value="F:protein tyrosine/serine/threonine phosphatase activity"/>
    <property type="evidence" value="ECO:0007669"/>
    <property type="project" value="TreeGrafter"/>
</dbReference>
<dbReference type="InterPro" id="IPR000387">
    <property type="entry name" value="Tyr_Pase_dom"/>
</dbReference>
<dbReference type="EMBL" id="QKKZ01000001">
    <property type="protein sequence ID" value="KAB7516488.1"/>
    <property type="molecule type" value="Genomic_DNA"/>
</dbReference>
<gene>
    <name evidence="8" type="ORF">DM867_05080</name>
    <name evidence="7" type="ORF">DMP03_09465</name>
    <name evidence="6" type="ORF">DP108_12965</name>
</gene>
<evidence type="ECO:0000313" key="9">
    <source>
        <dbReference type="Proteomes" id="UP000326207"/>
    </source>
</evidence>
<keyword evidence="3" id="KW-0378">Hydrolase</keyword>
<dbReference type="PANTHER" id="PTHR45848:SF4">
    <property type="entry name" value="DUAL SPECIFICITY PROTEIN PHOSPHATASE 12"/>
    <property type="match status" value="1"/>
</dbReference>
<evidence type="ECO:0000259" key="5">
    <source>
        <dbReference type="PROSITE" id="PS50056"/>
    </source>
</evidence>
<dbReference type="Pfam" id="PF22785">
    <property type="entry name" value="Tc-R-P"/>
    <property type="match status" value="1"/>
</dbReference>
<dbReference type="GO" id="GO:0004725">
    <property type="term" value="F:protein tyrosine phosphatase activity"/>
    <property type="evidence" value="ECO:0007669"/>
    <property type="project" value="UniProtKB-EC"/>
</dbReference>
<dbReference type="Proteomes" id="UP000326865">
    <property type="component" value="Unassembled WGS sequence"/>
</dbReference>
<accession>A0A5N5U4N2</accession>
<evidence type="ECO:0000313" key="8">
    <source>
        <dbReference type="EMBL" id="KAB7516488.1"/>
    </source>
</evidence>
<dbReference type="Proteomes" id="UP000326302">
    <property type="component" value="Unassembled WGS sequence"/>
</dbReference>
<feature type="domain" description="Tyrosine specific protein phosphatases" evidence="5">
    <location>
        <begin position="64"/>
        <end position="130"/>
    </location>
</feature>
<dbReference type="CDD" id="cd14498">
    <property type="entry name" value="DSP"/>
    <property type="match status" value="1"/>
</dbReference>
<comment type="caution">
    <text evidence="8">The sequence shown here is derived from an EMBL/GenBank/DDBJ whole genome shotgun (WGS) entry which is preliminary data.</text>
</comment>
<sequence length="149" mass="16487">MDERAGLALTEIEPELFLGNVHAAKGGHGREFNHVLTVSESTQPLTTDHQPLQDNQTISYEQSEAAVELARERYREEGSLLIHCSAGLSRGVTVMATMLTAEGVYPSFEYAVAKIQQSQPEAYPNPALLEQAERYLGRNIEQSVVHHGR</sequence>
<dbReference type="EMBL" id="QMDY01000012">
    <property type="protein sequence ID" value="KAB7513493.1"/>
    <property type="molecule type" value="Genomic_DNA"/>
</dbReference>
<organism evidence="8 11">
    <name type="scientific">Halosegnis rubeus</name>
    <dbReference type="NCBI Taxonomy" id="2212850"/>
    <lineage>
        <taxon>Archaea</taxon>
        <taxon>Methanobacteriati</taxon>
        <taxon>Methanobacteriota</taxon>
        <taxon>Stenosarchaea group</taxon>
        <taxon>Halobacteria</taxon>
        <taxon>Halobacteriales</taxon>
        <taxon>Natronomonadaceae</taxon>
        <taxon>Halosegnis</taxon>
    </lineage>
</organism>
<proteinExistence type="inferred from homology"/>
<accession>A0A5N5UCY2</accession>
<dbReference type="EMBL" id="QJOW01000003">
    <property type="protein sequence ID" value="KAB7515436.1"/>
    <property type="molecule type" value="Genomic_DNA"/>
</dbReference>
<name>A0A5N5UCY2_9EURY</name>
<dbReference type="InterPro" id="IPR029021">
    <property type="entry name" value="Prot-tyrosine_phosphatase-like"/>
</dbReference>
<keyword evidence="11" id="KW-1185">Reference proteome</keyword>
<evidence type="ECO:0000313" key="10">
    <source>
        <dbReference type="Proteomes" id="UP000326302"/>
    </source>
</evidence>
<evidence type="ECO:0000256" key="2">
    <source>
        <dbReference type="ARBA" id="ARBA00013064"/>
    </source>
</evidence>
<dbReference type="SUPFAM" id="SSF52799">
    <property type="entry name" value="(Phosphotyrosine protein) phosphatases II"/>
    <property type="match status" value="1"/>
</dbReference>
<dbReference type="PANTHER" id="PTHR45848">
    <property type="entry name" value="DUAL SPECIFICITY PROTEIN PHOSPHATASE 12 FAMILY MEMBER"/>
    <property type="match status" value="1"/>
</dbReference>
<evidence type="ECO:0000256" key="1">
    <source>
        <dbReference type="ARBA" id="ARBA00008601"/>
    </source>
</evidence>
<dbReference type="AlphaFoldDB" id="A0A5N5UCY2"/>
<dbReference type="Proteomes" id="UP000326207">
    <property type="component" value="Unassembled WGS sequence"/>
</dbReference>
<evidence type="ECO:0000313" key="11">
    <source>
        <dbReference type="Proteomes" id="UP000326865"/>
    </source>
</evidence>
<evidence type="ECO:0000256" key="3">
    <source>
        <dbReference type="ARBA" id="ARBA00022801"/>
    </source>
</evidence>
<dbReference type="EC" id="3.1.3.48" evidence="2"/>
<comment type="similarity">
    <text evidence="1">Belongs to the protein-tyrosine phosphatase family. Non-receptor class dual specificity subfamily.</text>
</comment>
<reference evidence="9 10" key="1">
    <citation type="submission" date="2019-10" db="EMBL/GenBank/DDBJ databases">
        <title>Unraveling microbial dark matter from salterns through culturing: the case of the genus Halosegnis.</title>
        <authorList>
            <person name="Duran-Viseras A."/>
            <person name="Andrei A.-S."/>
            <person name="Vera-Gargallo B."/>
            <person name="Ghai R."/>
            <person name="Sanchez-Porro C."/>
            <person name="Ventosa A."/>
        </authorList>
    </citation>
    <scope>NUCLEOTIDE SEQUENCE [LARGE SCALE GENOMIC DNA]</scope>
    <source>
        <strain evidence="7 10">F17-44</strain>
        <strain evidence="8 11">F18-79</strain>
        <strain evidence="6 9">F19-13</strain>
    </source>
</reference>
<accession>A0A5N5U9V1</accession>
<dbReference type="PROSITE" id="PS50056">
    <property type="entry name" value="TYR_PHOSPHATASE_2"/>
    <property type="match status" value="1"/>
</dbReference>
<protein>
    <recommendedName>
        <fullName evidence="2">protein-tyrosine-phosphatase</fullName>
        <ecNumber evidence="2">3.1.3.48</ecNumber>
    </recommendedName>
</protein>
<dbReference type="RefSeq" id="WP_152120431.1">
    <property type="nucleotide sequence ID" value="NZ_QJOW01000003.1"/>
</dbReference>
<dbReference type="OrthoDB" id="204030at2157"/>
<evidence type="ECO:0000313" key="7">
    <source>
        <dbReference type="EMBL" id="KAB7515436.1"/>
    </source>
</evidence>
<keyword evidence="4" id="KW-0904">Protein phosphatase</keyword>
<dbReference type="Gene3D" id="3.90.190.10">
    <property type="entry name" value="Protein tyrosine phosphatase superfamily"/>
    <property type="match status" value="1"/>
</dbReference>
<evidence type="ECO:0000313" key="6">
    <source>
        <dbReference type="EMBL" id="KAB7513493.1"/>
    </source>
</evidence>
<evidence type="ECO:0000256" key="4">
    <source>
        <dbReference type="ARBA" id="ARBA00022912"/>
    </source>
</evidence>